<evidence type="ECO:0000256" key="2">
    <source>
        <dbReference type="SAM" id="MobiDB-lite"/>
    </source>
</evidence>
<comment type="caution">
    <text evidence="3">The sequence shown here is derived from an EMBL/GenBank/DDBJ whole genome shotgun (WGS) entry which is preliminary data.</text>
</comment>
<keyword evidence="1" id="KW-0175">Coiled coil</keyword>
<name>A0A1R2BAC7_9CILI</name>
<dbReference type="Proteomes" id="UP000187209">
    <property type="component" value="Unassembled WGS sequence"/>
</dbReference>
<organism evidence="3 4">
    <name type="scientific">Stentor coeruleus</name>
    <dbReference type="NCBI Taxonomy" id="5963"/>
    <lineage>
        <taxon>Eukaryota</taxon>
        <taxon>Sar</taxon>
        <taxon>Alveolata</taxon>
        <taxon>Ciliophora</taxon>
        <taxon>Postciliodesmatophora</taxon>
        <taxon>Heterotrichea</taxon>
        <taxon>Heterotrichida</taxon>
        <taxon>Stentoridae</taxon>
        <taxon>Stentor</taxon>
    </lineage>
</organism>
<gene>
    <name evidence="3" type="ORF">SteCoe_27551</name>
</gene>
<accession>A0A1R2BAC7</accession>
<keyword evidence="4" id="KW-1185">Reference proteome</keyword>
<dbReference type="AlphaFoldDB" id="A0A1R2BAC7"/>
<feature type="region of interest" description="Disordered" evidence="2">
    <location>
        <begin position="1"/>
        <end position="41"/>
    </location>
</feature>
<protein>
    <submittedName>
        <fullName evidence="3">Uncharacterized protein</fullName>
    </submittedName>
</protein>
<evidence type="ECO:0000313" key="4">
    <source>
        <dbReference type="Proteomes" id="UP000187209"/>
    </source>
</evidence>
<evidence type="ECO:0000256" key="1">
    <source>
        <dbReference type="SAM" id="Coils"/>
    </source>
</evidence>
<reference evidence="3 4" key="1">
    <citation type="submission" date="2016-11" db="EMBL/GenBank/DDBJ databases">
        <title>The macronuclear genome of Stentor coeruleus: a giant cell with tiny introns.</title>
        <authorList>
            <person name="Slabodnick M."/>
            <person name="Ruby J.G."/>
            <person name="Reiff S.B."/>
            <person name="Swart E.C."/>
            <person name="Gosai S."/>
            <person name="Prabakaran S."/>
            <person name="Witkowska E."/>
            <person name="Larue G.E."/>
            <person name="Fisher S."/>
            <person name="Freeman R.M."/>
            <person name="Gunawardena J."/>
            <person name="Chu W."/>
            <person name="Stover N.A."/>
            <person name="Gregory B.D."/>
            <person name="Nowacki M."/>
            <person name="Derisi J."/>
            <person name="Roy S.W."/>
            <person name="Marshall W.F."/>
            <person name="Sood P."/>
        </authorList>
    </citation>
    <scope>NUCLEOTIDE SEQUENCE [LARGE SCALE GENOMIC DNA]</scope>
    <source>
        <strain evidence="3">WM001</strain>
    </source>
</reference>
<dbReference type="OrthoDB" id="318675at2759"/>
<proteinExistence type="predicted"/>
<sequence length="163" mass="19661">MQDSRSNIMFRKTKSYNGRNNTSSDSEYAAEQSRIGSIKQRREKIKEHRRVVFYGSSQEKSELKARISLDAQFQLIMKEQKFLEEKRRSDIESEAIEKHRKIILQMERQKEMEKKQRLREVQEANRLASIARRTSSLEKKVLDDMRDREIIQENIYRYQPNVF</sequence>
<dbReference type="EMBL" id="MPUH01000802">
    <property type="protein sequence ID" value="OMJ73707.1"/>
    <property type="molecule type" value="Genomic_DNA"/>
</dbReference>
<evidence type="ECO:0000313" key="3">
    <source>
        <dbReference type="EMBL" id="OMJ73707.1"/>
    </source>
</evidence>
<feature type="coiled-coil region" evidence="1">
    <location>
        <begin position="96"/>
        <end position="124"/>
    </location>
</feature>
<feature type="compositionally biased region" description="Polar residues" evidence="2">
    <location>
        <begin position="15"/>
        <end position="26"/>
    </location>
</feature>